<keyword evidence="3" id="KW-0472">Membrane</keyword>
<protein>
    <recommendedName>
        <fullName evidence="4">DUF4349 domain-containing protein</fullName>
    </recommendedName>
</protein>
<keyword evidence="3" id="KW-0812">Transmembrane</keyword>
<dbReference type="PATRIC" id="fig|1333857.3.peg.2465"/>
<feature type="region of interest" description="Disordered" evidence="2">
    <location>
        <begin position="85"/>
        <end position="133"/>
    </location>
</feature>
<dbReference type="Pfam" id="PF14257">
    <property type="entry name" value="DUF4349"/>
    <property type="match status" value="1"/>
</dbReference>
<sequence>MNEKTTSGDLPELSDETIARIEDAVFAEIATERAPAHVGEARSRTRQRRWLTGAGIAAAFVVGVLVTPPILGAVGGGTSVTADGMSTSGGSVADSAPSSPERITGITPESLPDGALSSGTDGTLPGTVESGTAEADTGREIIATAQATVQVKSIPDAATAIAALAEEHGGYVESTEIGKSIAADGSSEPAPVPADSAYGWISIRVPSADLPDVIAALDDTGDVLSSSTSKQDVTSVAIDLQARVDSTRASVERLTQLMAQSGTVAELIEAEVALTDRQAQLESYEQQLAALDDQVATSSLQVQLTKASTPTTADPAGFVDGLTAGWNGLVVSLNALVIALGFLLPWLVIAGAVVLVVWFLRRARRNRRLAGATTSDETIVEA</sequence>
<proteinExistence type="predicted"/>
<evidence type="ECO:0000259" key="4">
    <source>
        <dbReference type="Pfam" id="PF14257"/>
    </source>
</evidence>
<keyword evidence="3" id="KW-1133">Transmembrane helix</keyword>
<reference evidence="5 6" key="1">
    <citation type="journal article" date="2013" name="Genome Announc.">
        <title>Whole-genome sequences of five oyster-associated bacteria show potential for crude oil hydrocarbon degradation.</title>
        <authorList>
            <person name="Chauhan A."/>
            <person name="Green S."/>
            <person name="Pathak A."/>
            <person name="Thomas J."/>
            <person name="Venkatramanan R."/>
        </authorList>
    </citation>
    <scope>NUCLEOTIDE SEQUENCE [LARGE SCALE GENOMIC DNA]</scope>
    <source>
        <strain evidence="5 6">MF109</strain>
    </source>
</reference>
<feature type="transmembrane region" description="Helical" evidence="3">
    <location>
        <begin position="50"/>
        <end position="71"/>
    </location>
</feature>
<dbReference type="RefSeq" id="WP_021200419.1">
    <property type="nucleotide sequence ID" value="NZ_ATAO01000206.1"/>
</dbReference>
<evidence type="ECO:0000256" key="1">
    <source>
        <dbReference type="SAM" id="Coils"/>
    </source>
</evidence>
<name>T5KDQ9_MICMQ</name>
<gene>
    <name evidence="5" type="ORF">L687_02385</name>
</gene>
<evidence type="ECO:0000256" key="3">
    <source>
        <dbReference type="SAM" id="Phobius"/>
    </source>
</evidence>
<dbReference type="InterPro" id="IPR025645">
    <property type="entry name" value="DUF4349"/>
</dbReference>
<dbReference type="Proteomes" id="UP000016033">
    <property type="component" value="Unassembled WGS sequence"/>
</dbReference>
<feature type="domain" description="DUF4349" evidence="4">
    <location>
        <begin position="139"/>
        <end position="358"/>
    </location>
</feature>
<evidence type="ECO:0000256" key="2">
    <source>
        <dbReference type="SAM" id="MobiDB-lite"/>
    </source>
</evidence>
<evidence type="ECO:0000313" key="6">
    <source>
        <dbReference type="Proteomes" id="UP000016033"/>
    </source>
</evidence>
<keyword evidence="1" id="KW-0175">Coiled coil</keyword>
<dbReference type="AlphaFoldDB" id="T5KDQ9"/>
<feature type="coiled-coil region" evidence="1">
    <location>
        <begin position="267"/>
        <end position="301"/>
    </location>
</feature>
<feature type="transmembrane region" description="Helical" evidence="3">
    <location>
        <begin position="336"/>
        <end position="360"/>
    </location>
</feature>
<accession>T5KDQ9</accession>
<comment type="caution">
    <text evidence="5">The sequence shown here is derived from an EMBL/GenBank/DDBJ whole genome shotgun (WGS) entry which is preliminary data.</text>
</comment>
<dbReference type="EMBL" id="ATAO01000206">
    <property type="protein sequence ID" value="EQM74320.1"/>
    <property type="molecule type" value="Genomic_DNA"/>
</dbReference>
<evidence type="ECO:0000313" key="5">
    <source>
        <dbReference type="EMBL" id="EQM74320.1"/>
    </source>
</evidence>
<organism evidence="5 6">
    <name type="scientific">Microbacterium maritypicum MF109</name>
    <dbReference type="NCBI Taxonomy" id="1333857"/>
    <lineage>
        <taxon>Bacteria</taxon>
        <taxon>Bacillati</taxon>
        <taxon>Actinomycetota</taxon>
        <taxon>Actinomycetes</taxon>
        <taxon>Micrococcales</taxon>
        <taxon>Microbacteriaceae</taxon>
        <taxon>Microbacterium</taxon>
    </lineage>
</organism>